<protein>
    <recommendedName>
        <fullName evidence="3">DUF368 domain-containing protein</fullName>
    </recommendedName>
</protein>
<dbReference type="Pfam" id="PF04018">
    <property type="entry name" value="VCA0040-like"/>
    <property type="match status" value="1"/>
</dbReference>
<gene>
    <name evidence="2" type="ORF">METZ01_LOCUS80527</name>
</gene>
<feature type="transmembrane region" description="Helical" evidence="1">
    <location>
        <begin position="317"/>
        <end position="335"/>
    </location>
</feature>
<feature type="transmembrane region" description="Helical" evidence="1">
    <location>
        <begin position="195"/>
        <end position="226"/>
    </location>
</feature>
<evidence type="ECO:0000256" key="1">
    <source>
        <dbReference type="SAM" id="Phobius"/>
    </source>
</evidence>
<dbReference type="PANTHER" id="PTHR37308">
    <property type="entry name" value="INTEGRAL MEMBRANE PROTEIN"/>
    <property type="match status" value="1"/>
</dbReference>
<name>A0A381ULK4_9ZZZZ</name>
<evidence type="ECO:0000313" key="2">
    <source>
        <dbReference type="EMBL" id="SVA27673.1"/>
    </source>
</evidence>
<organism evidence="2">
    <name type="scientific">marine metagenome</name>
    <dbReference type="NCBI Taxonomy" id="408172"/>
    <lineage>
        <taxon>unclassified sequences</taxon>
        <taxon>metagenomes</taxon>
        <taxon>ecological metagenomes</taxon>
    </lineage>
</organism>
<keyword evidence="1" id="KW-1133">Transmembrane helix</keyword>
<feature type="transmembrane region" description="Helical" evidence="1">
    <location>
        <begin position="12"/>
        <end position="32"/>
    </location>
</feature>
<feature type="transmembrane region" description="Helical" evidence="1">
    <location>
        <begin position="271"/>
        <end position="288"/>
    </location>
</feature>
<reference evidence="2" key="1">
    <citation type="submission" date="2018-05" db="EMBL/GenBank/DDBJ databases">
        <authorList>
            <person name="Lanie J.A."/>
            <person name="Ng W.-L."/>
            <person name="Kazmierczak K.M."/>
            <person name="Andrzejewski T.M."/>
            <person name="Davidsen T.M."/>
            <person name="Wayne K.J."/>
            <person name="Tettelin H."/>
            <person name="Glass J.I."/>
            <person name="Rusch D."/>
            <person name="Podicherti R."/>
            <person name="Tsui H.-C.T."/>
            <person name="Winkler M.E."/>
        </authorList>
    </citation>
    <scope>NUCLEOTIDE SEQUENCE</scope>
</reference>
<evidence type="ECO:0008006" key="3">
    <source>
        <dbReference type="Google" id="ProtNLM"/>
    </source>
</evidence>
<dbReference type="InterPro" id="IPR007163">
    <property type="entry name" value="VCA0040-like"/>
</dbReference>
<dbReference type="AlphaFoldDB" id="A0A381ULK4"/>
<feature type="transmembrane region" description="Helical" evidence="1">
    <location>
        <begin position="238"/>
        <end position="259"/>
    </location>
</feature>
<proteinExistence type="predicted"/>
<dbReference type="PANTHER" id="PTHR37308:SF1">
    <property type="entry name" value="POLYPRENYL-PHOSPHATE TRANSPORTER"/>
    <property type="match status" value="1"/>
</dbReference>
<feature type="transmembrane region" description="Helical" evidence="1">
    <location>
        <begin position="78"/>
        <end position="101"/>
    </location>
</feature>
<keyword evidence="1" id="KW-0472">Membrane</keyword>
<feature type="transmembrane region" description="Helical" evidence="1">
    <location>
        <begin position="38"/>
        <end position="57"/>
    </location>
</feature>
<sequence>MAAVFKTILHGFLIGVANIIPGVSGGSMALALGIYERLIAAVGNVGPGTLTAALGVAGFRDGAKERFRTEWRQIDGAFLSWIAAGGAVAVVVFSRVMVWLLEQWHDPTYGFFTGLILVSIWMPVKMIRRFGAVEGLSAVVGLGLVLALTFSADSEQQLTYAKRKVEMKQAQIKQAAAPEVAQAQSPLGQARAMRIAFYFLCGAVAISAMVLPGVSGSFIMILLGAYFEVLQAVNDWDVLVVLVFMSGCAAGLLLFTRLLKWVLSRWHDPTVAWLAGLMAGSLAALWPFRKFETVGDDNVGFVRVDLDWINPPTDANTMWTLIAFLVGSGLVAALIKYDQAKAQKKGG</sequence>
<accession>A0A381ULK4</accession>
<dbReference type="EMBL" id="UINC01006462">
    <property type="protein sequence ID" value="SVA27673.1"/>
    <property type="molecule type" value="Genomic_DNA"/>
</dbReference>
<keyword evidence="1" id="KW-0812">Transmembrane</keyword>